<evidence type="ECO:0000256" key="8">
    <source>
        <dbReference type="SAM" id="Phobius"/>
    </source>
</evidence>
<reference evidence="9" key="1">
    <citation type="journal article" date="2015" name="Genome Announc.">
        <title>Draft Genome Sequence of Anaerolineae Strain TC1, a Novel Isolate from a Methanogenic Wastewater Treatment System.</title>
        <authorList>
            <person name="Matsuura N."/>
            <person name="Tourlousse D.M."/>
            <person name="Sun L."/>
            <person name="Toyonaga M."/>
            <person name="Kuroda K."/>
            <person name="Ohashi A."/>
            <person name="Cruz R."/>
            <person name="Yamaguchi T."/>
            <person name="Sekiguchi Y."/>
        </authorList>
    </citation>
    <scope>NUCLEOTIDE SEQUENCE [LARGE SCALE GENOMIC DNA]</scope>
    <source>
        <strain evidence="9">TC1</strain>
    </source>
</reference>
<dbReference type="InterPro" id="IPR050297">
    <property type="entry name" value="LipidA_mod_glycosyltrf_83"/>
</dbReference>
<dbReference type="PANTHER" id="PTHR33908:SF11">
    <property type="entry name" value="MEMBRANE PROTEIN"/>
    <property type="match status" value="1"/>
</dbReference>
<keyword evidence="4 9" id="KW-0808">Transferase</keyword>
<keyword evidence="3 9" id="KW-0328">Glycosyltransferase</keyword>
<organism evidence="9">
    <name type="scientific">Flexilinea flocculi</name>
    <dbReference type="NCBI Taxonomy" id="1678840"/>
    <lineage>
        <taxon>Bacteria</taxon>
        <taxon>Bacillati</taxon>
        <taxon>Chloroflexota</taxon>
        <taxon>Anaerolineae</taxon>
        <taxon>Anaerolineales</taxon>
        <taxon>Anaerolineaceae</taxon>
        <taxon>Flexilinea</taxon>
    </lineage>
</organism>
<feature type="transmembrane region" description="Helical" evidence="8">
    <location>
        <begin position="317"/>
        <end position="340"/>
    </location>
</feature>
<feature type="transmembrane region" description="Helical" evidence="8">
    <location>
        <begin position="378"/>
        <end position="394"/>
    </location>
</feature>
<evidence type="ECO:0000313" key="9">
    <source>
        <dbReference type="EMBL" id="GAP39604.1"/>
    </source>
</evidence>
<evidence type="ECO:0000256" key="1">
    <source>
        <dbReference type="ARBA" id="ARBA00004651"/>
    </source>
</evidence>
<keyword evidence="2" id="KW-1003">Cell membrane</keyword>
<feature type="transmembrane region" description="Helical" evidence="8">
    <location>
        <begin position="181"/>
        <end position="210"/>
    </location>
</feature>
<dbReference type="AlphaFoldDB" id="A0A0K8PAP2"/>
<evidence type="ECO:0000256" key="6">
    <source>
        <dbReference type="ARBA" id="ARBA00022989"/>
    </source>
</evidence>
<dbReference type="PANTHER" id="PTHR33908">
    <property type="entry name" value="MANNOSYLTRANSFERASE YKCB-RELATED"/>
    <property type="match status" value="1"/>
</dbReference>
<evidence type="ECO:0000256" key="3">
    <source>
        <dbReference type="ARBA" id="ARBA00022676"/>
    </source>
</evidence>
<evidence type="ECO:0000313" key="10">
    <source>
        <dbReference type="Proteomes" id="UP000053370"/>
    </source>
</evidence>
<dbReference type="EMBL" id="DF968180">
    <property type="protein sequence ID" value="GAP39604.1"/>
    <property type="molecule type" value="Genomic_DNA"/>
</dbReference>
<evidence type="ECO:0000256" key="5">
    <source>
        <dbReference type="ARBA" id="ARBA00022692"/>
    </source>
</evidence>
<feature type="transmembrane region" description="Helical" evidence="8">
    <location>
        <begin position="16"/>
        <end position="37"/>
    </location>
</feature>
<dbReference type="GO" id="GO:0009103">
    <property type="term" value="P:lipopolysaccharide biosynthetic process"/>
    <property type="evidence" value="ECO:0007669"/>
    <property type="project" value="UniProtKB-ARBA"/>
</dbReference>
<sequence>MNLIKKLHISTSHPQTFLFVIAVFLLCLISVFLYCYATPYGIGLTNDSAAYLGGARSLLTGFGYARIGGDGLPRLITHFPPMYSLFIAAAAFLGKTDVFKSAWGINLFCYAANLVLFVLLLKQMTHHHLPALLAGICYLCCGPILQAHVYGLSEALFLAFFLSTLLFLLSDKKSEFRSAHWLFIGFWIGILTLIRYIGVATLLTALIVVICSIPAKKKKIRASISLLIGFFLPVSLWLIRNGIAGENAVNRSFSWHWPAADKTEEGLRNLASFFLPEFGGIVEKFLPFWGIILSILLAGLLIWTFRSCIRILSAQKAAESAVLLSLQAVVYFFSVIFVVICIDGSTLFDNRIFLPFYVCLSAMVIDSASRLFTKKRSLKITGIIIILVFSALLIEDESDLWNTYHQDGQGFASQSWRESETRNGAIALPQTADLFSNRQTFLWLMNNQPTYILPPMFNAANQEERESFEAEKEWMREDILSHKAYAVIFNYQEMMNDPGDRAWLDLLLEDLPIYGEYSDGMIFGIR</sequence>
<keyword evidence="6 8" id="KW-1133">Transmembrane helix</keyword>
<proteinExistence type="predicted"/>
<feature type="transmembrane region" description="Helical" evidence="8">
    <location>
        <begin position="75"/>
        <end position="94"/>
    </location>
</feature>
<feature type="transmembrane region" description="Helical" evidence="8">
    <location>
        <begin position="222"/>
        <end position="239"/>
    </location>
</feature>
<evidence type="ECO:0000256" key="4">
    <source>
        <dbReference type="ARBA" id="ARBA00022679"/>
    </source>
</evidence>
<feature type="transmembrane region" description="Helical" evidence="8">
    <location>
        <begin position="101"/>
        <end position="121"/>
    </location>
</feature>
<feature type="transmembrane region" description="Helical" evidence="8">
    <location>
        <begin position="352"/>
        <end position="371"/>
    </location>
</feature>
<keyword evidence="7 8" id="KW-0472">Membrane</keyword>
<dbReference type="GO" id="GO:0005886">
    <property type="term" value="C:plasma membrane"/>
    <property type="evidence" value="ECO:0007669"/>
    <property type="project" value="UniProtKB-SubCell"/>
</dbReference>
<evidence type="ECO:0000256" key="7">
    <source>
        <dbReference type="ARBA" id="ARBA00023136"/>
    </source>
</evidence>
<gene>
    <name evidence="9" type="ORF">ATC1_12136</name>
</gene>
<dbReference type="RefSeq" id="WP_062278184.1">
    <property type="nucleotide sequence ID" value="NZ_DF968180.1"/>
</dbReference>
<dbReference type="OrthoDB" id="166869at2"/>
<name>A0A0K8PAP2_9CHLR</name>
<dbReference type="GO" id="GO:0016763">
    <property type="term" value="F:pentosyltransferase activity"/>
    <property type="evidence" value="ECO:0007669"/>
    <property type="project" value="TreeGrafter"/>
</dbReference>
<keyword evidence="10" id="KW-1185">Reference proteome</keyword>
<comment type="subcellular location">
    <subcellularLocation>
        <location evidence="1">Cell membrane</location>
        <topology evidence="1">Multi-pass membrane protein</topology>
    </subcellularLocation>
</comment>
<feature type="transmembrane region" description="Helical" evidence="8">
    <location>
        <begin position="127"/>
        <end position="145"/>
    </location>
</feature>
<feature type="transmembrane region" description="Helical" evidence="8">
    <location>
        <begin position="285"/>
        <end position="305"/>
    </location>
</feature>
<dbReference type="Proteomes" id="UP000053370">
    <property type="component" value="Unassembled WGS sequence"/>
</dbReference>
<dbReference type="STRING" id="1678840.ATC1_12136"/>
<keyword evidence="5 8" id="KW-0812">Transmembrane</keyword>
<evidence type="ECO:0000256" key="2">
    <source>
        <dbReference type="ARBA" id="ARBA00022475"/>
    </source>
</evidence>
<protein>
    <submittedName>
        <fullName evidence="9">Dolichyl-phosphate-mannose-protein mannosyltransferase</fullName>
    </submittedName>
</protein>
<accession>A0A0K8PAP2</accession>